<evidence type="ECO:0000256" key="13">
    <source>
        <dbReference type="RuleBase" id="RU362049"/>
    </source>
</evidence>
<dbReference type="NCBIfam" id="TIGR00551">
    <property type="entry name" value="nadB"/>
    <property type="match status" value="1"/>
</dbReference>
<feature type="active site" description="Proton acceptor" evidence="12">
    <location>
        <position position="290"/>
    </location>
</feature>
<comment type="similarity">
    <text evidence="3 13">Belongs to the FAD-dependent oxidoreductase 2 family. NadB subfamily.</text>
</comment>
<keyword evidence="7 13" id="KW-0662">Pyridine nucleotide biosynthesis</keyword>
<dbReference type="PIRSF" id="PIRSF000171">
    <property type="entry name" value="SDHA_APRA_LASPO"/>
    <property type="match status" value="1"/>
</dbReference>
<name>A5D5T7_PELTS</name>
<dbReference type="GO" id="GO:0008734">
    <property type="term" value="F:L-aspartate oxidase activity"/>
    <property type="evidence" value="ECO:0007669"/>
    <property type="project" value="UniProtKB-UniRule"/>
</dbReference>
<dbReference type="FunFam" id="3.90.700.10:FF:000002">
    <property type="entry name" value="L-aspartate oxidase"/>
    <property type="match status" value="1"/>
</dbReference>
<accession>A5D5T7</accession>
<dbReference type="KEGG" id="pth:PTH_0223"/>
<evidence type="ECO:0000256" key="8">
    <source>
        <dbReference type="ARBA" id="ARBA00022827"/>
    </source>
</evidence>
<sequence>MPERYMLNFDTRNLPQEEDEYIILGSGIAGLYTSLAASQAGGSVTVLTKQTMMDTGTDKAQGGIAAALGDTDSPALHREDTLVAGAGLCDAEAVNALVSEGPDRVRELIKLGAIFDCDNEGLCLTREGAHSRRRILHASGDATGAEIQRVLTKRVLEDDRVKVLENHYVVDLLVRENVCYGVLAYDRLARTLKVFRGKVVVLATGGVGRLFEHNTNPEIATGDGVAIAFRAGAEVMDMEFIQFHPTVLNLPGAPRFLITEAVRGEGAYLRNSRGQRFMPRYHDLAELAPRDVVVRAILKEMAETGSNKVYLDLTHLDPEVIKARFPNITRTCAEYNLDITVVPIPVAPAAHYMMGGVKTNLVGETSIKGLYACGEVACPGVHGANRLASNSLLEGLVFGGRIVEETRRFLKDYRLRYPEFACDWLLEPVKMDFASLRKELEVLMGQKVGPVRSGAGLKEALEFFDRWSFLSRHQVEGVEEMEVKNMLQVGELVAEAALARRESRGGHYRVDYPDTHRRWQKHIIFRR</sequence>
<protein>
    <recommendedName>
        <fullName evidence="5 11">L-aspartate oxidase</fullName>
        <ecNumber evidence="4 11">1.4.3.16</ecNumber>
    </recommendedName>
</protein>
<dbReference type="InterPro" id="IPR003953">
    <property type="entry name" value="FAD-dep_OxRdtase_2_FAD-bd"/>
</dbReference>
<dbReference type="GO" id="GO:0005737">
    <property type="term" value="C:cytoplasm"/>
    <property type="evidence" value="ECO:0007669"/>
    <property type="project" value="UniProtKB-SubCell"/>
</dbReference>
<dbReference type="SUPFAM" id="SSF46977">
    <property type="entry name" value="Succinate dehydrogenase/fumarate reductase flavoprotein C-terminal domain"/>
    <property type="match status" value="1"/>
</dbReference>
<dbReference type="InterPro" id="IPR036188">
    <property type="entry name" value="FAD/NAD-bd_sf"/>
</dbReference>
<dbReference type="UniPathway" id="UPA00253">
    <property type="reaction ID" value="UER00326"/>
</dbReference>
<evidence type="ECO:0000256" key="9">
    <source>
        <dbReference type="ARBA" id="ARBA00023002"/>
    </source>
</evidence>
<evidence type="ECO:0000256" key="11">
    <source>
        <dbReference type="NCBIfam" id="TIGR00551"/>
    </source>
</evidence>
<dbReference type="Pfam" id="PF02910">
    <property type="entry name" value="Succ_DH_flav_C"/>
    <property type="match status" value="1"/>
</dbReference>
<dbReference type="Gene3D" id="3.50.50.60">
    <property type="entry name" value="FAD/NAD(P)-binding domain"/>
    <property type="match status" value="1"/>
</dbReference>
<evidence type="ECO:0000256" key="5">
    <source>
        <dbReference type="ARBA" id="ARBA00021901"/>
    </source>
</evidence>
<evidence type="ECO:0000256" key="12">
    <source>
        <dbReference type="PIRSR" id="PIRSR000171-1"/>
    </source>
</evidence>
<evidence type="ECO:0000313" key="16">
    <source>
        <dbReference type="EMBL" id="BAF58404.1"/>
    </source>
</evidence>
<dbReference type="PANTHER" id="PTHR42716">
    <property type="entry name" value="L-ASPARTATE OXIDASE"/>
    <property type="match status" value="1"/>
</dbReference>
<dbReference type="PANTHER" id="PTHR42716:SF2">
    <property type="entry name" value="L-ASPARTATE OXIDASE, CHLOROPLASTIC"/>
    <property type="match status" value="1"/>
</dbReference>
<evidence type="ECO:0000256" key="4">
    <source>
        <dbReference type="ARBA" id="ARBA00012173"/>
    </source>
</evidence>
<comment type="catalytic activity">
    <reaction evidence="10">
        <text>L-aspartate + O2 = iminosuccinate + H2O2</text>
        <dbReference type="Rhea" id="RHEA:25876"/>
        <dbReference type="ChEBI" id="CHEBI:15379"/>
        <dbReference type="ChEBI" id="CHEBI:16240"/>
        <dbReference type="ChEBI" id="CHEBI:29991"/>
        <dbReference type="ChEBI" id="CHEBI:77875"/>
        <dbReference type="EC" id="1.4.3.16"/>
    </reaction>
    <physiologicalReaction direction="left-to-right" evidence="10">
        <dbReference type="Rhea" id="RHEA:25877"/>
    </physiologicalReaction>
</comment>
<dbReference type="InterPro" id="IPR037099">
    <property type="entry name" value="Fum_R/Succ_DH_flav-like_C_sf"/>
</dbReference>
<dbReference type="Pfam" id="PF00890">
    <property type="entry name" value="FAD_binding_2"/>
    <property type="match status" value="1"/>
</dbReference>
<evidence type="ECO:0000256" key="10">
    <source>
        <dbReference type="ARBA" id="ARBA00048305"/>
    </source>
</evidence>
<organism evidence="16 17">
    <name type="scientific">Pelotomaculum thermopropionicum (strain DSM 13744 / JCM 10971 / SI)</name>
    <dbReference type="NCBI Taxonomy" id="370438"/>
    <lineage>
        <taxon>Bacteria</taxon>
        <taxon>Bacillati</taxon>
        <taxon>Bacillota</taxon>
        <taxon>Clostridia</taxon>
        <taxon>Eubacteriales</taxon>
        <taxon>Desulfotomaculaceae</taxon>
        <taxon>Pelotomaculum</taxon>
    </lineage>
</organism>
<dbReference type="GO" id="GO:0033765">
    <property type="term" value="F:steroid dehydrogenase activity, acting on the CH-CH group of donors"/>
    <property type="evidence" value="ECO:0007669"/>
    <property type="project" value="UniProtKB-ARBA"/>
</dbReference>
<comment type="subcellular location">
    <subcellularLocation>
        <location evidence="13">Cytoplasm</location>
    </subcellularLocation>
</comment>
<dbReference type="Proteomes" id="UP000006556">
    <property type="component" value="Chromosome"/>
</dbReference>
<dbReference type="InterPro" id="IPR005288">
    <property type="entry name" value="NadB"/>
</dbReference>
<dbReference type="PRINTS" id="PR00368">
    <property type="entry name" value="FADPNR"/>
</dbReference>
<evidence type="ECO:0000259" key="15">
    <source>
        <dbReference type="Pfam" id="PF02910"/>
    </source>
</evidence>
<evidence type="ECO:0000256" key="1">
    <source>
        <dbReference type="ARBA" id="ARBA00001974"/>
    </source>
</evidence>
<dbReference type="Gene3D" id="1.20.58.100">
    <property type="entry name" value="Fumarate reductase/succinate dehydrogenase flavoprotein-like, C-terminal domain"/>
    <property type="match status" value="1"/>
</dbReference>
<dbReference type="STRING" id="370438.PTH_0223"/>
<keyword evidence="8 13" id="KW-0274">FAD</keyword>
<dbReference type="InterPro" id="IPR027477">
    <property type="entry name" value="Succ_DH/fumarate_Rdtase_cat_sf"/>
</dbReference>
<dbReference type="InterPro" id="IPR015939">
    <property type="entry name" value="Fum_Rdtase/Succ_DH_flav-like_C"/>
</dbReference>
<dbReference type="SUPFAM" id="SSF56425">
    <property type="entry name" value="Succinate dehydrogenase/fumarate reductase flavoprotein, catalytic domain"/>
    <property type="match status" value="1"/>
</dbReference>
<evidence type="ECO:0000259" key="14">
    <source>
        <dbReference type="Pfam" id="PF00890"/>
    </source>
</evidence>
<reference evidence="17" key="1">
    <citation type="journal article" date="2008" name="Genome Res.">
        <title>The genome of Pelotomaculum thermopropionicum reveals niche-associated evolution in anaerobic microbiota.</title>
        <authorList>
            <person name="Kosaka T."/>
            <person name="Kato S."/>
            <person name="Shimoyama T."/>
            <person name="Ishii S."/>
            <person name="Abe T."/>
            <person name="Watanabe K."/>
        </authorList>
    </citation>
    <scope>NUCLEOTIDE SEQUENCE [LARGE SCALE GENOMIC DNA]</scope>
    <source>
        <strain evidence="17">DSM 13744 / JCM 10971 / SI</strain>
    </source>
</reference>
<evidence type="ECO:0000256" key="3">
    <source>
        <dbReference type="ARBA" id="ARBA00008562"/>
    </source>
</evidence>
<dbReference type="EMBL" id="AP009389">
    <property type="protein sequence ID" value="BAF58404.1"/>
    <property type="molecule type" value="Genomic_DNA"/>
</dbReference>
<dbReference type="GO" id="GO:0034628">
    <property type="term" value="P:'de novo' NAD+ biosynthetic process from L-aspartate"/>
    <property type="evidence" value="ECO:0007669"/>
    <property type="project" value="TreeGrafter"/>
</dbReference>
<evidence type="ECO:0000256" key="6">
    <source>
        <dbReference type="ARBA" id="ARBA00022630"/>
    </source>
</evidence>
<evidence type="ECO:0000256" key="7">
    <source>
        <dbReference type="ARBA" id="ARBA00022642"/>
    </source>
</evidence>
<evidence type="ECO:0000256" key="2">
    <source>
        <dbReference type="ARBA" id="ARBA00004950"/>
    </source>
</evidence>
<keyword evidence="9 13" id="KW-0560">Oxidoreductase</keyword>
<keyword evidence="6 13" id="KW-0285">Flavoprotein</keyword>
<dbReference type="SUPFAM" id="SSF51905">
    <property type="entry name" value="FAD/NAD(P)-binding domain"/>
    <property type="match status" value="1"/>
</dbReference>
<proteinExistence type="inferred from homology"/>
<dbReference type="eggNOG" id="COG0029">
    <property type="taxonomic scope" value="Bacteria"/>
</dbReference>
<evidence type="ECO:0000313" key="17">
    <source>
        <dbReference type="Proteomes" id="UP000006556"/>
    </source>
</evidence>
<gene>
    <name evidence="16" type="primary">NadB</name>
    <name evidence="16" type="ordered locus">PTH_0223</name>
</gene>
<feature type="domain" description="Fumarate reductase/succinate dehydrogenase flavoprotein-like C-terminal" evidence="15">
    <location>
        <begin position="437"/>
        <end position="525"/>
    </location>
</feature>
<dbReference type="AlphaFoldDB" id="A5D5T7"/>
<keyword evidence="17" id="KW-1185">Reference proteome</keyword>
<dbReference type="EC" id="1.4.3.16" evidence="4 11"/>
<comment type="cofactor">
    <cofactor evidence="1 13">
        <name>FAD</name>
        <dbReference type="ChEBI" id="CHEBI:57692"/>
    </cofactor>
</comment>
<comment type="function">
    <text evidence="13">Catalyzes the oxidation of L-aspartate to iminoaspartate.</text>
</comment>
<dbReference type="HOGENOM" id="CLU_014312_3_0_9"/>
<dbReference type="Gene3D" id="3.90.700.10">
    <property type="entry name" value="Succinate dehydrogenase/fumarate reductase flavoprotein, catalytic domain"/>
    <property type="match status" value="1"/>
</dbReference>
<comment type="pathway">
    <text evidence="2 13">Cofactor biosynthesis; NAD(+) biosynthesis; iminoaspartate from L-aspartate (oxidase route): step 1/1.</text>
</comment>
<feature type="domain" description="FAD-dependent oxidoreductase 2 FAD-binding" evidence="14">
    <location>
        <begin position="22"/>
        <end position="392"/>
    </location>
</feature>